<keyword evidence="5" id="KW-0496">Mitochondrion</keyword>
<feature type="region of interest" description="Disordered" evidence="9">
    <location>
        <begin position="139"/>
        <end position="187"/>
    </location>
</feature>
<protein>
    <recommendedName>
        <fullName evidence="7">Small ribosomal subunit protein mS31</fullName>
    </recommendedName>
    <alternativeName>
        <fullName evidence="8">28S ribosomal protein S31, mitochondrial</fullName>
    </alternativeName>
</protein>
<evidence type="ECO:0000256" key="5">
    <source>
        <dbReference type="ARBA" id="ARBA00023128"/>
    </source>
</evidence>
<feature type="region of interest" description="Disordered" evidence="9">
    <location>
        <begin position="42"/>
        <end position="83"/>
    </location>
</feature>
<evidence type="ECO:0000256" key="2">
    <source>
        <dbReference type="ARBA" id="ARBA00011057"/>
    </source>
</evidence>
<keyword evidence="4 10" id="KW-0689">Ribosomal protein</keyword>
<dbReference type="PANTHER" id="PTHR13231:SF3">
    <property type="entry name" value="SMALL RIBOSOMAL SUBUNIT PROTEIN MS31"/>
    <property type="match status" value="1"/>
</dbReference>
<keyword evidence="3" id="KW-0809">Transit peptide</keyword>
<evidence type="ECO:0000256" key="6">
    <source>
        <dbReference type="ARBA" id="ARBA00023274"/>
    </source>
</evidence>
<dbReference type="GO" id="GO:0003735">
    <property type="term" value="F:structural constituent of ribosome"/>
    <property type="evidence" value="ECO:0007669"/>
    <property type="project" value="InterPro"/>
</dbReference>
<evidence type="ECO:0000256" key="4">
    <source>
        <dbReference type="ARBA" id="ARBA00022980"/>
    </source>
</evidence>
<dbReference type="InterPro" id="IPR026299">
    <property type="entry name" value="MRP-S31"/>
</dbReference>
<evidence type="ECO:0000256" key="1">
    <source>
        <dbReference type="ARBA" id="ARBA00004173"/>
    </source>
</evidence>
<name>A0A8D8W393_9HEMI</name>
<dbReference type="EMBL" id="HBUF01126148">
    <property type="protein sequence ID" value="CAG6643234.1"/>
    <property type="molecule type" value="Transcribed_RNA"/>
</dbReference>
<dbReference type="PANTHER" id="PTHR13231">
    <property type="entry name" value="MITOCHONDRIAL RIBOSOMAL PROTEIN S31"/>
    <property type="match status" value="1"/>
</dbReference>
<evidence type="ECO:0000256" key="9">
    <source>
        <dbReference type="SAM" id="MobiDB-lite"/>
    </source>
</evidence>
<evidence type="ECO:0000313" key="10">
    <source>
        <dbReference type="EMBL" id="CAG6643234.1"/>
    </source>
</evidence>
<evidence type="ECO:0000256" key="3">
    <source>
        <dbReference type="ARBA" id="ARBA00022946"/>
    </source>
</evidence>
<comment type="subcellular location">
    <subcellularLocation>
        <location evidence="1">Mitochondrion</location>
    </subcellularLocation>
</comment>
<feature type="compositionally biased region" description="Basic and acidic residues" evidence="9">
    <location>
        <begin position="47"/>
        <end position="61"/>
    </location>
</feature>
<reference evidence="10" key="1">
    <citation type="submission" date="2021-05" db="EMBL/GenBank/DDBJ databases">
        <authorList>
            <person name="Alioto T."/>
            <person name="Alioto T."/>
            <person name="Gomez Garrido J."/>
        </authorList>
    </citation>
    <scope>NUCLEOTIDE SEQUENCE</scope>
</reference>
<comment type="similarity">
    <text evidence="2">Belongs to the mitochondrion-specific ribosomal protein mS31 family.</text>
</comment>
<dbReference type="Pfam" id="PF15433">
    <property type="entry name" value="MRP-S31"/>
    <property type="match status" value="1"/>
</dbReference>
<proteinExistence type="inferred from homology"/>
<evidence type="ECO:0000256" key="7">
    <source>
        <dbReference type="ARBA" id="ARBA00035133"/>
    </source>
</evidence>
<sequence length="373" mass="42168">MIKLRSAILKPAQLRLISSSCILRKDDDNSSKSDAVNKLNSLLADLTKQKPKEKTTSKVELSKPNQLKLKKAPKEKKEKEPADLAGKLEVAAKKVADEYGGDTKQTESELLNLLLAYQKDPTGQSSSTSKPSLSDLLTGMKVERKPRPDEPSVSSELLRGRAGEVRQALSGKKPLGDRFSRKPDQVPQKVDLWSESDGLGIFDTSRMEEFSTGSRLTTWCQLHEKDLTLSVTHPPSNIFQQMILWTDQGKLWHFPINNEQGMDEEAQIDFTQHVMLDEHLQPWCTDKGPIRSFMELVLVGLSKNPFYTVDEKIEHILWFRDYFAMKNAVLKGLALPEIEGGDPDFNIDVEVNHRKWGDAIIRPRKPKQKAVKK</sequence>
<feature type="compositionally biased region" description="Basic and acidic residues" evidence="9">
    <location>
        <begin position="141"/>
        <end position="150"/>
    </location>
</feature>
<organism evidence="10">
    <name type="scientific">Cacopsylla melanoneura</name>
    <dbReference type="NCBI Taxonomy" id="428564"/>
    <lineage>
        <taxon>Eukaryota</taxon>
        <taxon>Metazoa</taxon>
        <taxon>Ecdysozoa</taxon>
        <taxon>Arthropoda</taxon>
        <taxon>Hexapoda</taxon>
        <taxon>Insecta</taxon>
        <taxon>Pterygota</taxon>
        <taxon>Neoptera</taxon>
        <taxon>Paraneoptera</taxon>
        <taxon>Hemiptera</taxon>
        <taxon>Sternorrhyncha</taxon>
        <taxon>Psylloidea</taxon>
        <taxon>Psyllidae</taxon>
        <taxon>Psyllinae</taxon>
        <taxon>Cacopsylla</taxon>
    </lineage>
</organism>
<dbReference type="GO" id="GO:0005763">
    <property type="term" value="C:mitochondrial small ribosomal subunit"/>
    <property type="evidence" value="ECO:0007669"/>
    <property type="project" value="InterPro"/>
</dbReference>
<keyword evidence="6" id="KW-0687">Ribonucleoprotein</keyword>
<dbReference type="AlphaFoldDB" id="A0A8D8W393"/>
<accession>A0A8D8W393</accession>
<feature type="compositionally biased region" description="Basic and acidic residues" evidence="9">
    <location>
        <begin position="174"/>
        <end position="184"/>
    </location>
</feature>
<evidence type="ECO:0000256" key="8">
    <source>
        <dbReference type="ARBA" id="ARBA00035363"/>
    </source>
</evidence>